<name>A0A0V0SWX9_9BILA</name>
<accession>A0A0V0SWX9</accession>
<sequence length="31" mass="3767">MIFETKYLCEEKFHSANLHPRFPEIMNPKIC</sequence>
<reference evidence="1 2" key="1">
    <citation type="submission" date="2015-01" db="EMBL/GenBank/DDBJ databases">
        <title>Evolution of Trichinella species and genotypes.</title>
        <authorList>
            <person name="Korhonen P.K."/>
            <person name="Edoardo P."/>
            <person name="Giuseppe L.R."/>
            <person name="Gasser R.B."/>
        </authorList>
    </citation>
    <scope>NUCLEOTIDE SEQUENCE [LARGE SCALE GENOMIC DNA]</scope>
    <source>
        <strain evidence="1">ISS417</strain>
    </source>
</reference>
<dbReference type="Proteomes" id="UP000055048">
    <property type="component" value="Unassembled WGS sequence"/>
</dbReference>
<gene>
    <name evidence="1" type="ORF">T05_6066</name>
</gene>
<comment type="caution">
    <text evidence="1">The sequence shown here is derived from an EMBL/GenBank/DDBJ whole genome shotgun (WGS) entry which is preliminary data.</text>
</comment>
<organism evidence="1 2">
    <name type="scientific">Trichinella murrelli</name>
    <dbReference type="NCBI Taxonomy" id="144512"/>
    <lineage>
        <taxon>Eukaryota</taxon>
        <taxon>Metazoa</taxon>
        <taxon>Ecdysozoa</taxon>
        <taxon>Nematoda</taxon>
        <taxon>Enoplea</taxon>
        <taxon>Dorylaimia</taxon>
        <taxon>Trichinellida</taxon>
        <taxon>Trichinellidae</taxon>
        <taxon>Trichinella</taxon>
    </lineage>
</organism>
<evidence type="ECO:0000313" key="1">
    <source>
        <dbReference type="EMBL" id="KRX31179.1"/>
    </source>
</evidence>
<proteinExistence type="predicted"/>
<dbReference type="AlphaFoldDB" id="A0A0V0SWX9"/>
<protein>
    <submittedName>
        <fullName evidence="1">Uncharacterized protein</fullName>
    </submittedName>
</protein>
<dbReference type="EMBL" id="JYDJ01001940">
    <property type="protein sequence ID" value="KRX31179.1"/>
    <property type="molecule type" value="Genomic_DNA"/>
</dbReference>
<evidence type="ECO:0000313" key="2">
    <source>
        <dbReference type="Proteomes" id="UP000055048"/>
    </source>
</evidence>
<keyword evidence="2" id="KW-1185">Reference proteome</keyword>